<reference evidence="8" key="1">
    <citation type="journal article" date="2022" name="Int. J. Syst. Evol. Microbiol.">
        <title>Pseudomonas aegrilactucae sp. nov. and Pseudomonas morbosilactucae sp. nov., pathogens causing bacterial rot of lettuce in Japan.</title>
        <authorList>
            <person name="Sawada H."/>
            <person name="Fujikawa T."/>
            <person name="Satou M."/>
        </authorList>
    </citation>
    <scope>NUCLEOTIDE SEQUENCE</scope>
    <source>
        <strain evidence="8">0166_1</strain>
    </source>
</reference>
<dbReference type="GO" id="GO:0043190">
    <property type="term" value="C:ATP-binding cassette (ABC) transporter complex"/>
    <property type="evidence" value="ECO:0007669"/>
    <property type="project" value="InterPro"/>
</dbReference>
<proteinExistence type="inferred from homology"/>
<protein>
    <recommendedName>
        <fullName evidence="4">Phosphate-binding protein</fullName>
    </recommendedName>
</protein>
<evidence type="ECO:0000256" key="2">
    <source>
        <dbReference type="ARBA" id="ARBA00022448"/>
    </source>
</evidence>
<dbReference type="CDD" id="cd13565">
    <property type="entry name" value="PBP2_PstS"/>
    <property type="match status" value="1"/>
</dbReference>
<dbReference type="EMBL" id="CP087164">
    <property type="protein sequence ID" value="UGS35186.1"/>
    <property type="molecule type" value="Genomic_DNA"/>
</dbReference>
<dbReference type="InterPro" id="IPR005673">
    <property type="entry name" value="ABC_phos-bd_PstS"/>
</dbReference>
<sequence length="374" mass="38419">MRHRKLLAVACTGAVALGVAACGSDSNSSTSASTGSSGSTAASTELGGTINGAGATFPQPVYSEWANRFKKSAGTTVNYQGIGSGGGIAQFTEGTVDFGATDAPMTDEEETAAKKKGEPVHVPTVLGAVTVAYNVPGVDKGLKLDGATVANIFLGKVKKWNDPAIAGLNDGVDLPDTAITVCHRSDESGTTKNFTQFLADYSPEWESGPGVDKSVQWPTGTGAKGNDGVAGCVKQTEGSVGYVEQAYALQNNFSTAAIKNKDGQFVEPTLEATSAAGQGASPPADLRFTTINAPGATTYPITAVTFLLVYQDMCKAGMSKDNAARVKAWLDYALGDGQQVAPELEYAPLPDPIKKSAQQQVDGLQCNGSAIATS</sequence>
<dbReference type="PANTHER" id="PTHR42996:SF1">
    <property type="entry name" value="PHOSPHATE-BINDING PROTEIN PSTS"/>
    <property type="match status" value="1"/>
</dbReference>
<comment type="similarity">
    <text evidence="1 4">Belongs to the PstS family.</text>
</comment>
<dbReference type="KEGG" id="sbae:DSM104329_01571"/>
<dbReference type="AlphaFoldDB" id="A0A9E6XVI5"/>
<dbReference type="PIRSF" id="PIRSF002756">
    <property type="entry name" value="PstS"/>
    <property type="match status" value="1"/>
</dbReference>
<dbReference type="Pfam" id="PF12849">
    <property type="entry name" value="PBP_like_2"/>
    <property type="match status" value="1"/>
</dbReference>
<dbReference type="InterPro" id="IPR024370">
    <property type="entry name" value="PBP_domain"/>
</dbReference>
<dbReference type="GO" id="GO:0042301">
    <property type="term" value="F:phosphate ion binding"/>
    <property type="evidence" value="ECO:0007669"/>
    <property type="project" value="InterPro"/>
</dbReference>
<evidence type="ECO:0000259" key="7">
    <source>
        <dbReference type="Pfam" id="PF12849"/>
    </source>
</evidence>
<dbReference type="NCBIfam" id="TIGR00975">
    <property type="entry name" value="3a0107s03"/>
    <property type="match status" value="1"/>
</dbReference>
<keyword evidence="6" id="KW-0732">Signal</keyword>
<dbReference type="GO" id="GO:0035435">
    <property type="term" value="P:phosphate ion transmembrane transport"/>
    <property type="evidence" value="ECO:0007669"/>
    <property type="project" value="InterPro"/>
</dbReference>
<accession>A0A9E6XVI5</accession>
<evidence type="ECO:0000256" key="3">
    <source>
        <dbReference type="ARBA" id="ARBA00022592"/>
    </source>
</evidence>
<evidence type="ECO:0000313" key="9">
    <source>
        <dbReference type="Proteomes" id="UP001162834"/>
    </source>
</evidence>
<dbReference type="InterPro" id="IPR050962">
    <property type="entry name" value="Phosphate-bind_PstS"/>
</dbReference>
<keyword evidence="9" id="KW-1185">Reference proteome</keyword>
<keyword evidence="2 4" id="KW-0813">Transport</keyword>
<feature type="domain" description="PBP" evidence="7">
    <location>
        <begin position="40"/>
        <end position="335"/>
    </location>
</feature>
<dbReference type="RefSeq" id="WP_259314842.1">
    <property type="nucleotide sequence ID" value="NZ_CP087164.1"/>
</dbReference>
<organism evidence="8 9">
    <name type="scientific">Capillimicrobium parvum</name>
    <dbReference type="NCBI Taxonomy" id="2884022"/>
    <lineage>
        <taxon>Bacteria</taxon>
        <taxon>Bacillati</taxon>
        <taxon>Actinomycetota</taxon>
        <taxon>Thermoleophilia</taxon>
        <taxon>Solirubrobacterales</taxon>
        <taxon>Capillimicrobiaceae</taxon>
        <taxon>Capillimicrobium</taxon>
    </lineage>
</organism>
<dbReference type="PANTHER" id="PTHR42996">
    <property type="entry name" value="PHOSPHATE-BINDING PROTEIN PSTS"/>
    <property type="match status" value="1"/>
</dbReference>
<dbReference type="Gene3D" id="3.40.190.10">
    <property type="entry name" value="Periplasmic binding protein-like II"/>
    <property type="match status" value="2"/>
</dbReference>
<feature type="signal peptide" evidence="6">
    <location>
        <begin position="1"/>
        <end position="21"/>
    </location>
</feature>
<evidence type="ECO:0000256" key="4">
    <source>
        <dbReference type="PIRNR" id="PIRNR002756"/>
    </source>
</evidence>
<gene>
    <name evidence="8" type="primary">pstS</name>
    <name evidence="8" type="ORF">DSM104329_01571</name>
</gene>
<feature type="chain" id="PRO_5038440666" description="Phosphate-binding protein" evidence="6">
    <location>
        <begin position="22"/>
        <end position="374"/>
    </location>
</feature>
<dbReference type="SUPFAM" id="SSF53850">
    <property type="entry name" value="Periplasmic binding protein-like II"/>
    <property type="match status" value="1"/>
</dbReference>
<keyword evidence="3 4" id="KW-0592">Phosphate transport</keyword>
<feature type="region of interest" description="Disordered" evidence="5">
    <location>
        <begin position="25"/>
        <end position="45"/>
    </location>
</feature>
<evidence type="ECO:0000256" key="5">
    <source>
        <dbReference type="SAM" id="MobiDB-lite"/>
    </source>
</evidence>
<name>A0A9E6XVI5_9ACTN</name>
<evidence type="ECO:0000313" key="8">
    <source>
        <dbReference type="EMBL" id="UGS35186.1"/>
    </source>
</evidence>
<dbReference type="Proteomes" id="UP001162834">
    <property type="component" value="Chromosome"/>
</dbReference>
<evidence type="ECO:0000256" key="6">
    <source>
        <dbReference type="SAM" id="SignalP"/>
    </source>
</evidence>
<evidence type="ECO:0000256" key="1">
    <source>
        <dbReference type="ARBA" id="ARBA00008725"/>
    </source>
</evidence>
<dbReference type="PROSITE" id="PS51257">
    <property type="entry name" value="PROKAR_LIPOPROTEIN"/>
    <property type="match status" value="1"/>
</dbReference>